<evidence type="ECO:0000256" key="13">
    <source>
        <dbReference type="SAM" id="Phobius"/>
    </source>
</evidence>
<dbReference type="CDD" id="cd05339">
    <property type="entry name" value="17beta-HSDXI-like_SDR_c"/>
    <property type="match status" value="1"/>
</dbReference>
<dbReference type="InterPro" id="IPR036291">
    <property type="entry name" value="NAD(P)-bd_dom_sf"/>
</dbReference>
<protein>
    <recommendedName>
        <fullName evidence="10">Short-chain dehydrogenase/reductase 3</fullName>
    </recommendedName>
    <alternativeName>
        <fullName evidence="11">Retinal short-chain dehydrogenase/reductase 1</fullName>
    </alternativeName>
</protein>
<evidence type="ECO:0000256" key="3">
    <source>
        <dbReference type="ARBA" id="ARBA00022692"/>
    </source>
</evidence>
<dbReference type="Gene3D" id="3.40.50.720">
    <property type="entry name" value="NAD(P)-binding Rossmann-like Domain"/>
    <property type="match status" value="1"/>
</dbReference>
<evidence type="ECO:0000256" key="5">
    <source>
        <dbReference type="ARBA" id="ARBA00022989"/>
    </source>
</evidence>
<keyword evidence="15" id="KW-1185">Reference proteome</keyword>
<keyword evidence="5 13" id="KW-1133">Transmembrane helix</keyword>
<dbReference type="AlphaFoldDB" id="A0AAW0Y1M1"/>
<dbReference type="GO" id="GO:0052650">
    <property type="term" value="F:all-trans-retinol dehydrogenase (NADP+) activity"/>
    <property type="evidence" value="ECO:0007669"/>
    <property type="project" value="UniProtKB-ARBA"/>
</dbReference>
<comment type="similarity">
    <text evidence="2 12">Belongs to the short-chain dehydrogenases/reductases (SDR) family.</text>
</comment>
<comment type="subcellular location">
    <subcellularLocation>
        <location evidence="1">Membrane</location>
        <topology evidence="1">Multi-pass membrane protein</topology>
    </subcellularLocation>
</comment>
<keyword evidence="3 13" id="KW-0812">Transmembrane</keyword>
<evidence type="ECO:0000256" key="8">
    <source>
        <dbReference type="ARBA" id="ARBA00023136"/>
    </source>
</evidence>
<dbReference type="GO" id="GO:0005811">
    <property type="term" value="C:lipid droplet"/>
    <property type="evidence" value="ECO:0007669"/>
    <property type="project" value="TreeGrafter"/>
</dbReference>
<keyword evidence="4" id="KW-0521">NADP</keyword>
<name>A0AAW0Y1M1_CHEQU</name>
<organism evidence="14 15">
    <name type="scientific">Cherax quadricarinatus</name>
    <name type="common">Australian red claw crayfish</name>
    <dbReference type="NCBI Taxonomy" id="27406"/>
    <lineage>
        <taxon>Eukaryota</taxon>
        <taxon>Metazoa</taxon>
        <taxon>Ecdysozoa</taxon>
        <taxon>Arthropoda</taxon>
        <taxon>Crustacea</taxon>
        <taxon>Multicrustacea</taxon>
        <taxon>Malacostraca</taxon>
        <taxon>Eumalacostraca</taxon>
        <taxon>Eucarida</taxon>
        <taxon>Decapoda</taxon>
        <taxon>Pleocyemata</taxon>
        <taxon>Astacidea</taxon>
        <taxon>Parastacoidea</taxon>
        <taxon>Parastacidae</taxon>
        <taxon>Cherax</taxon>
    </lineage>
</organism>
<dbReference type="FunFam" id="3.40.50.720:FF:000131">
    <property type="entry name" value="Short-chain dehydrogenase/reductase 3"/>
    <property type="match status" value="1"/>
</dbReference>
<comment type="caution">
    <text evidence="14">The sequence shown here is derived from an EMBL/GenBank/DDBJ whole genome shotgun (WGS) entry which is preliminary data.</text>
</comment>
<evidence type="ECO:0000256" key="9">
    <source>
        <dbReference type="ARBA" id="ARBA00059620"/>
    </source>
</evidence>
<comment type="function">
    <text evidence="9">Catalyzes the reduction of all-trans-retinal to all-trans-retinol in the presence of NADPH.</text>
</comment>
<evidence type="ECO:0000256" key="12">
    <source>
        <dbReference type="RuleBase" id="RU000363"/>
    </source>
</evidence>
<evidence type="ECO:0000256" key="7">
    <source>
        <dbReference type="ARBA" id="ARBA00023098"/>
    </source>
</evidence>
<keyword evidence="7" id="KW-0443">Lipid metabolism</keyword>
<dbReference type="EMBL" id="JARKIK010000017">
    <property type="protein sequence ID" value="KAK8746664.1"/>
    <property type="molecule type" value="Genomic_DNA"/>
</dbReference>
<keyword evidence="6" id="KW-0560">Oxidoreductase</keyword>
<dbReference type="PANTHER" id="PTHR24322">
    <property type="entry name" value="PKSB"/>
    <property type="match status" value="1"/>
</dbReference>
<dbReference type="Proteomes" id="UP001445076">
    <property type="component" value="Unassembled WGS sequence"/>
</dbReference>
<evidence type="ECO:0000256" key="10">
    <source>
        <dbReference type="ARBA" id="ARBA00068717"/>
    </source>
</evidence>
<proteinExistence type="inferred from homology"/>
<feature type="transmembrane region" description="Helical" evidence="13">
    <location>
        <begin position="12"/>
        <end position="35"/>
    </location>
</feature>
<accession>A0AAW0Y1M1</accession>
<dbReference type="Pfam" id="PF00106">
    <property type="entry name" value="adh_short"/>
    <property type="match status" value="1"/>
</dbReference>
<gene>
    <name evidence="14" type="ORF">OTU49_017128</name>
</gene>
<reference evidence="14 15" key="1">
    <citation type="journal article" date="2024" name="BMC Genomics">
        <title>Genome assembly of redclaw crayfish (Cherax quadricarinatus) provides insights into its immune adaptation and hypoxia tolerance.</title>
        <authorList>
            <person name="Liu Z."/>
            <person name="Zheng J."/>
            <person name="Li H."/>
            <person name="Fang K."/>
            <person name="Wang S."/>
            <person name="He J."/>
            <person name="Zhou D."/>
            <person name="Weng S."/>
            <person name="Chi M."/>
            <person name="Gu Z."/>
            <person name="He J."/>
            <person name="Li F."/>
            <person name="Wang M."/>
        </authorList>
    </citation>
    <scope>NUCLEOTIDE SEQUENCE [LARGE SCALE GENOMIC DNA]</scope>
    <source>
        <strain evidence="14">ZL_2023a</strain>
    </source>
</reference>
<feature type="non-terminal residue" evidence="14">
    <location>
        <position position="1"/>
    </location>
</feature>
<dbReference type="GO" id="GO:0016020">
    <property type="term" value="C:membrane"/>
    <property type="evidence" value="ECO:0007669"/>
    <property type="project" value="UniProtKB-SubCell"/>
</dbReference>
<dbReference type="PANTHER" id="PTHR24322:SF736">
    <property type="entry name" value="RETINOL DEHYDROGENASE 10"/>
    <property type="match status" value="1"/>
</dbReference>
<evidence type="ECO:0000256" key="11">
    <source>
        <dbReference type="ARBA" id="ARBA00082544"/>
    </source>
</evidence>
<evidence type="ECO:0000256" key="2">
    <source>
        <dbReference type="ARBA" id="ARBA00006484"/>
    </source>
</evidence>
<sequence length="310" mass="34505">KMIGIIMVVYQYVLLVCDFVHLVLLSAFLMLKSIWHFVSPPPLKVITGEVILVTGAGHGIGRELGLQFARLGARVVCLDINEANNKKTVTDISKEGGSAWGYKCDVSCKEDVHAVSNKIRKEVGEVTILVNNAGIMPCKPFLRHTPEEVINIFRINVFSHFWTVQEWLPSFMTAGRGHVVAVSSIAGLMATSNLVPYCSSKYAVRGLMDGLTEEMRYAGRNPNIKFTRVHPFIVDTGLAKKPRIRFPSFNPITTAEQCAAKIIEGVCREEEVVCIPTKDYYGHIIMQMLPRPVQKAFLDFMDTGVDEDTS</sequence>
<evidence type="ECO:0000256" key="6">
    <source>
        <dbReference type="ARBA" id="ARBA00023002"/>
    </source>
</evidence>
<evidence type="ECO:0000313" key="14">
    <source>
        <dbReference type="EMBL" id="KAK8746664.1"/>
    </source>
</evidence>
<keyword evidence="8 13" id="KW-0472">Membrane</keyword>
<dbReference type="PRINTS" id="PR00080">
    <property type="entry name" value="SDRFAMILY"/>
</dbReference>
<dbReference type="SUPFAM" id="SSF51735">
    <property type="entry name" value="NAD(P)-binding Rossmann-fold domains"/>
    <property type="match status" value="1"/>
</dbReference>
<evidence type="ECO:0000256" key="4">
    <source>
        <dbReference type="ARBA" id="ARBA00022857"/>
    </source>
</evidence>
<dbReference type="InterPro" id="IPR002347">
    <property type="entry name" value="SDR_fam"/>
</dbReference>
<dbReference type="PRINTS" id="PR00081">
    <property type="entry name" value="GDHRDH"/>
</dbReference>
<evidence type="ECO:0000256" key="1">
    <source>
        <dbReference type="ARBA" id="ARBA00004141"/>
    </source>
</evidence>
<evidence type="ECO:0000313" key="15">
    <source>
        <dbReference type="Proteomes" id="UP001445076"/>
    </source>
</evidence>